<evidence type="ECO:0000313" key="4">
    <source>
        <dbReference type="Proteomes" id="UP000253872"/>
    </source>
</evidence>
<dbReference type="SUPFAM" id="SSF143456">
    <property type="entry name" value="VC0467-like"/>
    <property type="match status" value="1"/>
</dbReference>
<reference evidence="3 4" key="1">
    <citation type="submission" date="2018-05" db="EMBL/GenBank/DDBJ databases">
        <title>Draft Genome Sequences for a Diverse set of 7 Haemophilus Species.</title>
        <authorList>
            <person name="Nichols M."/>
            <person name="Topaz N."/>
            <person name="Wang X."/>
            <person name="Wang X."/>
            <person name="Boxrud D."/>
        </authorList>
    </citation>
    <scope>NUCLEOTIDE SEQUENCE [LARGE SCALE GENOMIC DNA]</scope>
    <source>
        <strain evidence="3 4">C2002001239</strain>
    </source>
</reference>
<dbReference type="Gene3D" id="3.30.70.1300">
    <property type="entry name" value="VC0467-like domains"/>
    <property type="match status" value="1"/>
</dbReference>
<dbReference type="RefSeq" id="WP_111401770.1">
    <property type="nucleotide sequence ID" value="NZ_QEPN01000001.1"/>
</dbReference>
<dbReference type="EMBL" id="QEPN01000001">
    <property type="protein sequence ID" value="RDE73948.1"/>
    <property type="molecule type" value="Genomic_DNA"/>
</dbReference>
<dbReference type="InterPro" id="IPR003774">
    <property type="entry name" value="AlgH-like"/>
</dbReference>
<proteinExistence type="inferred from homology"/>
<organism evidence="3 4">
    <name type="scientific">Haemophilus sputorum</name>
    <dbReference type="NCBI Taxonomy" id="1078480"/>
    <lineage>
        <taxon>Bacteria</taxon>
        <taxon>Pseudomonadati</taxon>
        <taxon>Pseudomonadota</taxon>
        <taxon>Gammaproteobacteria</taxon>
        <taxon>Pasteurellales</taxon>
        <taxon>Pasteurellaceae</taxon>
        <taxon>Haemophilus</taxon>
    </lineage>
</organism>
<evidence type="ECO:0000256" key="1">
    <source>
        <dbReference type="ARBA" id="ARBA00009600"/>
    </source>
</evidence>
<accession>A0A369YJD6</accession>
<sequence length="186" mass="20958">MLENLQGKFLIATPEMDDDYFDRTVVYICEHNQNGAMGVVINTPTDLSVLELLTRMDFQMANQREYTKDQMVLSGGPINQDRGFIIHTKTAMDFLHSYKVTDEIMLTTSGDILDSFGTPLSPKHFIVCLGCSTWQSAQLEQEIGQNFWLVSEASHRILFETGYLDRWNEANELLGISGVLAPSARA</sequence>
<dbReference type="Gene3D" id="3.40.1740.10">
    <property type="entry name" value="VC0467-like"/>
    <property type="match status" value="1"/>
</dbReference>
<dbReference type="GO" id="GO:0005829">
    <property type="term" value="C:cytosol"/>
    <property type="evidence" value="ECO:0007669"/>
    <property type="project" value="TreeGrafter"/>
</dbReference>
<dbReference type="STRING" id="1035839.GCA_000238795_00769"/>
<comment type="caution">
    <text evidence="3">The sequence shown here is derived from an EMBL/GenBank/DDBJ whole genome shotgun (WGS) entry which is preliminary data.</text>
</comment>
<dbReference type="NCBIfam" id="NF001266">
    <property type="entry name" value="PRK00228.1-1"/>
    <property type="match status" value="1"/>
</dbReference>
<evidence type="ECO:0000313" key="3">
    <source>
        <dbReference type="EMBL" id="RDE73948.1"/>
    </source>
</evidence>
<protein>
    <recommendedName>
        <fullName evidence="2">UPF0301 protein DPV93_01975</fullName>
    </recommendedName>
</protein>
<evidence type="ECO:0000256" key="2">
    <source>
        <dbReference type="HAMAP-Rule" id="MF_00758"/>
    </source>
</evidence>
<dbReference type="HAMAP" id="MF_00758">
    <property type="entry name" value="UPF0301"/>
    <property type="match status" value="1"/>
</dbReference>
<dbReference type="PANTHER" id="PTHR30327">
    <property type="entry name" value="UNCHARACTERIZED PROTEIN YQGE"/>
    <property type="match status" value="1"/>
</dbReference>
<dbReference type="Proteomes" id="UP000253872">
    <property type="component" value="Unassembled WGS sequence"/>
</dbReference>
<dbReference type="AlphaFoldDB" id="A0A369YJD6"/>
<dbReference type="Pfam" id="PF02622">
    <property type="entry name" value="DUF179"/>
    <property type="match status" value="1"/>
</dbReference>
<dbReference type="PANTHER" id="PTHR30327:SF1">
    <property type="entry name" value="UPF0301 PROTEIN YQGE"/>
    <property type="match status" value="1"/>
</dbReference>
<comment type="similarity">
    <text evidence="1 2">Belongs to the UPF0301 (AlgH) family.</text>
</comment>
<name>A0A369YJD6_9PAST</name>
<gene>
    <name evidence="3" type="ORF">DPV93_01975</name>
</gene>